<dbReference type="EMBL" id="MU004236">
    <property type="protein sequence ID" value="KAF2668311.1"/>
    <property type="molecule type" value="Genomic_DNA"/>
</dbReference>
<dbReference type="GO" id="GO:0004386">
    <property type="term" value="F:helicase activity"/>
    <property type="evidence" value="ECO:0007669"/>
    <property type="project" value="UniProtKB-KW"/>
</dbReference>
<keyword evidence="8" id="KW-0539">Nucleus</keyword>
<feature type="compositionally biased region" description="Polar residues" evidence="10">
    <location>
        <begin position="476"/>
        <end position="490"/>
    </location>
</feature>
<gene>
    <name evidence="13" type="ORF">BT63DRAFT_402191</name>
</gene>
<organism evidence="13 14">
    <name type="scientific">Microthyrium microscopicum</name>
    <dbReference type="NCBI Taxonomy" id="703497"/>
    <lineage>
        <taxon>Eukaryota</taxon>
        <taxon>Fungi</taxon>
        <taxon>Dikarya</taxon>
        <taxon>Ascomycota</taxon>
        <taxon>Pezizomycotina</taxon>
        <taxon>Dothideomycetes</taxon>
        <taxon>Dothideomycetes incertae sedis</taxon>
        <taxon>Microthyriales</taxon>
        <taxon>Microthyriaceae</taxon>
        <taxon>Microthyrium</taxon>
    </lineage>
</organism>
<evidence type="ECO:0000256" key="6">
    <source>
        <dbReference type="ARBA" id="ARBA00022840"/>
    </source>
</evidence>
<keyword evidence="6" id="KW-0067">ATP-binding</keyword>
<comment type="subcellular location">
    <subcellularLocation>
        <location evidence="1">Nucleus</location>
    </subcellularLocation>
</comment>
<evidence type="ECO:0000313" key="14">
    <source>
        <dbReference type="Proteomes" id="UP000799302"/>
    </source>
</evidence>
<dbReference type="InterPro" id="IPR027417">
    <property type="entry name" value="P-loop_NTPase"/>
</dbReference>
<dbReference type="InterPro" id="IPR001650">
    <property type="entry name" value="Helicase_C-like"/>
</dbReference>
<feature type="compositionally biased region" description="Acidic residues" evidence="10">
    <location>
        <begin position="540"/>
        <end position="556"/>
    </location>
</feature>
<dbReference type="InterPro" id="IPR044753">
    <property type="entry name" value="HELLS_N"/>
</dbReference>
<dbReference type="FunFam" id="3.40.50.10810:FF:000015">
    <property type="entry name" value="lymphoid-specific helicase isoform X1"/>
    <property type="match status" value="1"/>
</dbReference>
<evidence type="ECO:0000256" key="1">
    <source>
        <dbReference type="ARBA" id="ARBA00004123"/>
    </source>
</evidence>
<proteinExistence type="inferred from homology"/>
<keyword evidence="7 9" id="KW-0175">Coiled coil</keyword>
<dbReference type="InterPro" id="IPR014001">
    <property type="entry name" value="Helicase_ATP-bd"/>
</dbReference>
<reference evidence="13" key="1">
    <citation type="journal article" date="2020" name="Stud. Mycol.">
        <title>101 Dothideomycetes genomes: a test case for predicting lifestyles and emergence of pathogens.</title>
        <authorList>
            <person name="Haridas S."/>
            <person name="Albert R."/>
            <person name="Binder M."/>
            <person name="Bloem J."/>
            <person name="Labutti K."/>
            <person name="Salamov A."/>
            <person name="Andreopoulos B."/>
            <person name="Baker S."/>
            <person name="Barry K."/>
            <person name="Bills G."/>
            <person name="Bluhm B."/>
            <person name="Cannon C."/>
            <person name="Castanera R."/>
            <person name="Culley D."/>
            <person name="Daum C."/>
            <person name="Ezra D."/>
            <person name="Gonzalez J."/>
            <person name="Henrissat B."/>
            <person name="Kuo A."/>
            <person name="Liang C."/>
            <person name="Lipzen A."/>
            <person name="Lutzoni F."/>
            <person name="Magnuson J."/>
            <person name="Mondo S."/>
            <person name="Nolan M."/>
            <person name="Ohm R."/>
            <person name="Pangilinan J."/>
            <person name="Park H.-J."/>
            <person name="Ramirez L."/>
            <person name="Alfaro M."/>
            <person name="Sun H."/>
            <person name="Tritt A."/>
            <person name="Yoshinaga Y."/>
            <person name="Zwiers L.-H."/>
            <person name="Turgeon B."/>
            <person name="Goodwin S."/>
            <person name="Spatafora J."/>
            <person name="Crous P."/>
            <person name="Grigoriev I."/>
        </authorList>
    </citation>
    <scope>NUCLEOTIDE SEQUENCE</scope>
    <source>
        <strain evidence="13">CBS 115976</strain>
    </source>
</reference>
<feature type="compositionally biased region" description="Basic and acidic residues" evidence="10">
    <location>
        <begin position="529"/>
        <end position="539"/>
    </location>
</feature>
<dbReference type="SMART" id="SM00487">
    <property type="entry name" value="DEXDc"/>
    <property type="match status" value="1"/>
</dbReference>
<dbReference type="SUPFAM" id="SSF52540">
    <property type="entry name" value="P-loop containing nucleoside triphosphate hydrolases"/>
    <property type="match status" value="2"/>
</dbReference>
<accession>A0A6A6U9N5</accession>
<feature type="compositionally biased region" description="Polar residues" evidence="10">
    <location>
        <begin position="499"/>
        <end position="516"/>
    </location>
</feature>
<evidence type="ECO:0000259" key="11">
    <source>
        <dbReference type="PROSITE" id="PS51192"/>
    </source>
</evidence>
<evidence type="ECO:0000256" key="2">
    <source>
        <dbReference type="ARBA" id="ARBA00007025"/>
    </source>
</evidence>
<evidence type="ECO:0000313" key="13">
    <source>
        <dbReference type="EMBL" id="KAF2668311.1"/>
    </source>
</evidence>
<evidence type="ECO:0000259" key="12">
    <source>
        <dbReference type="PROSITE" id="PS51194"/>
    </source>
</evidence>
<dbReference type="GO" id="GO:0005524">
    <property type="term" value="F:ATP binding"/>
    <property type="evidence" value="ECO:0007669"/>
    <property type="project" value="UniProtKB-KW"/>
</dbReference>
<feature type="coiled-coil region" evidence="9">
    <location>
        <begin position="7"/>
        <end position="38"/>
    </location>
</feature>
<evidence type="ECO:0008006" key="15">
    <source>
        <dbReference type="Google" id="ProtNLM"/>
    </source>
</evidence>
<dbReference type="AlphaFoldDB" id="A0A6A6U9N5"/>
<keyword evidence="5" id="KW-0347">Helicase</keyword>
<keyword evidence="4" id="KW-0378">Hydrolase</keyword>
<dbReference type="InterPro" id="IPR038718">
    <property type="entry name" value="SNF2-like_sf"/>
</dbReference>
<dbReference type="InterPro" id="IPR049730">
    <property type="entry name" value="SNF2/RAD54-like_C"/>
</dbReference>
<keyword evidence="14" id="KW-1185">Reference proteome</keyword>
<protein>
    <recommendedName>
        <fullName evidence="15">ISWI chromatin-remodeling complex ATPase ISW2</fullName>
    </recommendedName>
</protein>
<dbReference type="Pfam" id="PF00271">
    <property type="entry name" value="Helicase_C"/>
    <property type="match status" value="1"/>
</dbReference>
<dbReference type="CDD" id="cd18009">
    <property type="entry name" value="DEXHc_HELLS_SMARCA6"/>
    <property type="match status" value="1"/>
</dbReference>
<dbReference type="PROSITE" id="PS51192">
    <property type="entry name" value="HELICASE_ATP_BIND_1"/>
    <property type="match status" value="1"/>
</dbReference>
<dbReference type="CDD" id="cd18793">
    <property type="entry name" value="SF2_C_SNF"/>
    <property type="match status" value="1"/>
</dbReference>
<dbReference type="InterPro" id="IPR000330">
    <property type="entry name" value="SNF2_N"/>
</dbReference>
<evidence type="ECO:0000256" key="9">
    <source>
        <dbReference type="SAM" id="Coils"/>
    </source>
</evidence>
<keyword evidence="3" id="KW-0547">Nucleotide-binding</keyword>
<evidence type="ECO:0000256" key="4">
    <source>
        <dbReference type="ARBA" id="ARBA00022801"/>
    </source>
</evidence>
<dbReference type="Pfam" id="PF00176">
    <property type="entry name" value="SNF2-rel_dom"/>
    <property type="match status" value="1"/>
</dbReference>
<dbReference type="GO" id="GO:0005634">
    <property type="term" value="C:nucleus"/>
    <property type="evidence" value="ECO:0007669"/>
    <property type="project" value="UniProtKB-SubCell"/>
</dbReference>
<dbReference type="PANTHER" id="PTHR10799">
    <property type="entry name" value="SNF2/RAD54 HELICASE FAMILY"/>
    <property type="match status" value="1"/>
</dbReference>
<dbReference type="Proteomes" id="UP000799302">
    <property type="component" value="Unassembled WGS sequence"/>
</dbReference>
<name>A0A6A6U9N5_9PEZI</name>
<feature type="region of interest" description="Disordered" evidence="10">
    <location>
        <begin position="476"/>
        <end position="560"/>
    </location>
</feature>
<dbReference type="Gene3D" id="3.40.50.10810">
    <property type="entry name" value="Tandem AAA-ATPase domain"/>
    <property type="match status" value="1"/>
</dbReference>
<feature type="compositionally biased region" description="Basic residues" evidence="10">
    <location>
        <begin position="122"/>
        <end position="132"/>
    </location>
</feature>
<sequence length="860" mass="96553">MEGASVTDAMRQEEEKIRKQLEAEKAKNDEAMEAERKKVLGEGSEALDKKFKALDFLLNQSKLFSTIMLENMQKQDEADAAKTDRSMKKAQRKEDVAEKVAEDAQRRSARGGALEDDGKASTTKRGRGRPKKSGAPQTGKLTSFFSKEDVAAKAGQGTVNDAIQEAVEEDIRAGDIGIQNLKSARQPSLVTGGAMRKYQLEGLEWMISLYENGLNGILADEMGLGKTIQTISLLAFLREKEAYGPFLIAAPLSTTSNWVNEFSKWTPEIPTVLYHGSKAERAQIRAKKLKSPGTPTFPVVITSYEICMNDKKFLQNYPWSFLIIDEGHRLKNLDCKLIRDLMSYQSSNRLLITGTPLQNNLNELWSLLHFLMPEVFDKLDQFQSWFDFSDVKDKKSYNKLFSEDRQSKLVASLHAILKPFLLRRIKADVEKSLPKKREYVLFAHLTPVQKELYKAIIDRKSRAYLEDKMFQRLSVSRSSTPNSVRTSTGSLKRKLNASGLETPNKSSRTSRDSTPASSVRGSRKVGRRNYAELSDRAYFEELENSPDREDTESFNSEDEHDRVTASTLALAKKYIGQKKLDNPMMQLRLCCDSPYNFFNPFLELDDQGELIETTPDESVITSSGKMMLLDALLPSLFAGGHKVLIFSQFKTQLDILETYCSIRNWSFSRIDGDTPQAERAFQIAAFSNTSTTSAEKSDIFLLSTRAGGQGINLVAADTVVLYDSDWNPQQDLQAQDRAHRIGQTRNVIVYRLATRNTVEEELLEKAAGKRRLEKLVIREGGVRGGINNETLAELRARIDKDDGEEVEIGDGQVLTDKDVRILTDRSEEAYERAERGLDSGAAFTAVDSRTEGGLLASLKT</sequence>
<evidence type="ECO:0000256" key="10">
    <source>
        <dbReference type="SAM" id="MobiDB-lite"/>
    </source>
</evidence>
<evidence type="ECO:0000256" key="8">
    <source>
        <dbReference type="ARBA" id="ARBA00023242"/>
    </source>
</evidence>
<dbReference type="Gene3D" id="3.40.50.300">
    <property type="entry name" value="P-loop containing nucleotide triphosphate hydrolases"/>
    <property type="match status" value="2"/>
</dbReference>
<feature type="domain" description="Helicase ATP-binding" evidence="11">
    <location>
        <begin position="207"/>
        <end position="374"/>
    </location>
</feature>
<dbReference type="SMART" id="SM00490">
    <property type="entry name" value="HELICc"/>
    <property type="match status" value="1"/>
</dbReference>
<dbReference type="PROSITE" id="PS51194">
    <property type="entry name" value="HELICASE_CTER"/>
    <property type="match status" value="1"/>
</dbReference>
<dbReference type="GO" id="GO:0016787">
    <property type="term" value="F:hydrolase activity"/>
    <property type="evidence" value="ECO:0007669"/>
    <property type="project" value="UniProtKB-KW"/>
</dbReference>
<feature type="region of interest" description="Disordered" evidence="10">
    <location>
        <begin position="75"/>
        <end position="140"/>
    </location>
</feature>
<comment type="similarity">
    <text evidence="2">Belongs to the SNF2/RAD54 helicase family.</text>
</comment>
<evidence type="ECO:0000256" key="5">
    <source>
        <dbReference type="ARBA" id="ARBA00022806"/>
    </source>
</evidence>
<evidence type="ECO:0000256" key="7">
    <source>
        <dbReference type="ARBA" id="ARBA00023054"/>
    </source>
</evidence>
<feature type="compositionally biased region" description="Basic and acidic residues" evidence="10">
    <location>
        <begin position="75"/>
        <end position="106"/>
    </location>
</feature>
<dbReference type="OrthoDB" id="5857104at2759"/>
<evidence type="ECO:0000256" key="3">
    <source>
        <dbReference type="ARBA" id="ARBA00022741"/>
    </source>
</evidence>
<feature type="domain" description="Helicase C-terminal" evidence="12">
    <location>
        <begin position="628"/>
        <end position="783"/>
    </location>
</feature>